<dbReference type="Pfam" id="PF02367">
    <property type="entry name" value="TsaE"/>
    <property type="match status" value="1"/>
</dbReference>
<evidence type="ECO:0000256" key="10">
    <source>
        <dbReference type="ARBA" id="ARBA00032441"/>
    </source>
</evidence>
<keyword evidence="4" id="KW-0963">Cytoplasm</keyword>
<evidence type="ECO:0000256" key="7">
    <source>
        <dbReference type="ARBA" id="ARBA00022741"/>
    </source>
</evidence>
<dbReference type="PANTHER" id="PTHR33540">
    <property type="entry name" value="TRNA THREONYLCARBAMOYLADENOSINE BIOSYNTHESIS PROTEIN TSAE"/>
    <property type="match status" value="1"/>
</dbReference>
<evidence type="ECO:0000256" key="9">
    <source>
        <dbReference type="ARBA" id="ARBA00022842"/>
    </source>
</evidence>
<keyword evidence="7" id="KW-0547">Nucleotide-binding</keyword>
<name>A0A1B1A5X6_9RHOB</name>
<evidence type="ECO:0000256" key="2">
    <source>
        <dbReference type="ARBA" id="ARBA00007599"/>
    </source>
</evidence>
<dbReference type="Gene3D" id="3.40.50.300">
    <property type="entry name" value="P-loop containing nucleotide triphosphate hydrolases"/>
    <property type="match status" value="1"/>
</dbReference>
<evidence type="ECO:0000256" key="1">
    <source>
        <dbReference type="ARBA" id="ARBA00004496"/>
    </source>
</evidence>
<dbReference type="GO" id="GO:0005737">
    <property type="term" value="C:cytoplasm"/>
    <property type="evidence" value="ECO:0007669"/>
    <property type="project" value="UniProtKB-SubCell"/>
</dbReference>
<dbReference type="Proteomes" id="UP000013243">
    <property type="component" value="Chromosome"/>
</dbReference>
<keyword evidence="6" id="KW-0479">Metal-binding</keyword>
<dbReference type="STRING" id="1265309.K529_014475"/>
<comment type="subcellular location">
    <subcellularLocation>
        <location evidence="1">Cytoplasm</location>
    </subcellularLocation>
</comment>
<dbReference type="InterPro" id="IPR027417">
    <property type="entry name" value="P-loop_NTPase"/>
</dbReference>
<proteinExistence type="inferred from homology"/>
<dbReference type="InterPro" id="IPR003442">
    <property type="entry name" value="T6A_TsaE"/>
</dbReference>
<dbReference type="AlphaFoldDB" id="A0A1B1A5X6"/>
<keyword evidence="5" id="KW-0819">tRNA processing</keyword>
<evidence type="ECO:0000256" key="4">
    <source>
        <dbReference type="ARBA" id="ARBA00022490"/>
    </source>
</evidence>
<dbReference type="GO" id="GO:0002949">
    <property type="term" value="P:tRNA threonylcarbamoyladenosine modification"/>
    <property type="evidence" value="ECO:0007669"/>
    <property type="project" value="InterPro"/>
</dbReference>
<dbReference type="GO" id="GO:0005524">
    <property type="term" value="F:ATP binding"/>
    <property type="evidence" value="ECO:0007669"/>
    <property type="project" value="UniProtKB-KW"/>
</dbReference>
<comment type="similarity">
    <text evidence="2">Belongs to the TsaE family.</text>
</comment>
<evidence type="ECO:0000256" key="6">
    <source>
        <dbReference type="ARBA" id="ARBA00022723"/>
    </source>
</evidence>
<dbReference type="EMBL" id="CP015230">
    <property type="protein sequence ID" value="ANP41979.1"/>
    <property type="molecule type" value="Genomic_DNA"/>
</dbReference>
<reference evidence="11 12" key="1">
    <citation type="journal article" date="2016" name="ISME J.">
        <title>Global occurrence and heterogeneity of the Roseobacter-clade species Ruegeria mobilis.</title>
        <authorList>
            <person name="Sonnenschein E."/>
            <person name="Gram L."/>
        </authorList>
    </citation>
    <scope>NUCLEOTIDE SEQUENCE [LARGE SCALE GENOMIC DNA]</scope>
    <source>
        <strain evidence="11 12">F1926</strain>
    </source>
</reference>
<protein>
    <recommendedName>
        <fullName evidence="3">tRNA threonylcarbamoyladenosine biosynthesis protein TsaE</fullName>
    </recommendedName>
    <alternativeName>
        <fullName evidence="10">t(6)A37 threonylcarbamoyladenosine biosynthesis protein TsaE</fullName>
    </alternativeName>
</protein>
<dbReference type="RefSeq" id="WP_005627572.1">
    <property type="nucleotide sequence ID" value="NZ_CP015230.1"/>
</dbReference>
<keyword evidence="8" id="KW-0067">ATP-binding</keyword>
<evidence type="ECO:0000313" key="12">
    <source>
        <dbReference type="Proteomes" id="UP000013243"/>
    </source>
</evidence>
<sequence length="158" mass="17550">MTKRSATCRLPSSEATSELAHNIARILVPGDVVLLEGPIGAGKTHFARSLIQSLMDVPEDVPSPTFTLVQTYDVPSGELWHADLYRLSHVDEVEELGLIAAFDDAICLIEWPDKLDDLCPDDALTLRLSLDAEIEDARHAEFVWSAEKWNIRLEGIMP</sequence>
<evidence type="ECO:0000313" key="11">
    <source>
        <dbReference type="EMBL" id="ANP41979.1"/>
    </source>
</evidence>
<organism evidence="11 12">
    <name type="scientific">Tritonibacter mobilis F1926</name>
    <dbReference type="NCBI Taxonomy" id="1265309"/>
    <lineage>
        <taxon>Bacteria</taxon>
        <taxon>Pseudomonadati</taxon>
        <taxon>Pseudomonadota</taxon>
        <taxon>Alphaproteobacteria</taxon>
        <taxon>Rhodobacterales</taxon>
        <taxon>Paracoccaceae</taxon>
        <taxon>Tritonibacter</taxon>
    </lineage>
</organism>
<evidence type="ECO:0000256" key="3">
    <source>
        <dbReference type="ARBA" id="ARBA00019010"/>
    </source>
</evidence>
<dbReference type="GO" id="GO:0046872">
    <property type="term" value="F:metal ion binding"/>
    <property type="evidence" value="ECO:0007669"/>
    <property type="project" value="UniProtKB-KW"/>
</dbReference>
<dbReference type="OrthoDB" id="9800307at2"/>
<dbReference type="GeneID" id="28251063"/>
<dbReference type="NCBIfam" id="TIGR00150">
    <property type="entry name" value="T6A_YjeE"/>
    <property type="match status" value="1"/>
</dbReference>
<keyword evidence="9" id="KW-0460">Magnesium</keyword>
<dbReference type="PANTHER" id="PTHR33540:SF2">
    <property type="entry name" value="TRNA THREONYLCARBAMOYLADENOSINE BIOSYNTHESIS PROTEIN TSAE"/>
    <property type="match status" value="1"/>
</dbReference>
<evidence type="ECO:0000256" key="5">
    <source>
        <dbReference type="ARBA" id="ARBA00022694"/>
    </source>
</evidence>
<dbReference type="KEGG" id="rmb:K529_014475"/>
<gene>
    <name evidence="11" type="ORF">K529_014475</name>
</gene>
<dbReference type="SUPFAM" id="SSF52540">
    <property type="entry name" value="P-loop containing nucleoside triphosphate hydrolases"/>
    <property type="match status" value="1"/>
</dbReference>
<evidence type="ECO:0000256" key="8">
    <source>
        <dbReference type="ARBA" id="ARBA00022840"/>
    </source>
</evidence>
<accession>A0A1B1A5X6</accession>